<proteinExistence type="predicted"/>
<accession>A0A520X6B7</accession>
<feature type="transmembrane region" description="Helical" evidence="1">
    <location>
        <begin position="41"/>
        <end position="71"/>
    </location>
</feature>
<evidence type="ECO:0008006" key="4">
    <source>
        <dbReference type="Google" id="ProtNLM"/>
    </source>
</evidence>
<comment type="caution">
    <text evidence="2">The sequence shown here is derived from an EMBL/GenBank/DDBJ whole genome shotgun (WGS) entry which is preliminary data.</text>
</comment>
<evidence type="ECO:0000313" key="2">
    <source>
        <dbReference type="EMBL" id="RZV36754.1"/>
    </source>
</evidence>
<dbReference type="AlphaFoldDB" id="A0A520X6B7"/>
<keyword evidence="1" id="KW-0812">Transmembrane</keyword>
<name>A0A520X6B7_9DELT</name>
<evidence type="ECO:0000256" key="1">
    <source>
        <dbReference type="SAM" id="Phobius"/>
    </source>
</evidence>
<dbReference type="Proteomes" id="UP000322454">
    <property type="component" value="Unassembled WGS sequence"/>
</dbReference>
<sequence length="77" mass="8513">MHISLTAIEFWSIADWCAFALTLAGVWQLSSHKKSGFVINAFASVIWVAIGIHSGLTGLTALNIVLMFIYLRGYIKK</sequence>
<gene>
    <name evidence="2" type="ORF">EVJ48_10010</name>
</gene>
<keyword evidence="1" id="KW-0472">Membrane</keyword>
<reference evidence="2 3" key="1">
    <citation type="submission" date="2019-01" db="EMBL/GenBank/DDBJ databases">
        <title>Insights into ecological role of a new deltaproteobacterial order Candidatus Sinidesulfobacterales (Sva0485) by metagenomics and metatranscriptomics.</title>
        <authorList>
            <person name="Tan S."/>
            <person name="Liu J."/>
            <person name="Fang Y."/>
            <person name="Hedlund B."/>
            <person name="Lian Z.-H."/>
            <person name="Huang L.-Y."/>
            <person name="Li J.-T."/>
            <person name="Huang L.-N."/>
            <person name="Li W.-J."/>
            <person name="Jiang H.-C."/>
            <person name="Dong H.-L."/>
            <person name="Shu W.-S."/>
        </authorList>
    </citation>
    <scope>NUCLEOTIDE SEQUENCE [LARGE SCALE GENOMIC DNA]</scope>
    <source>
        <strain evidence="2">AP4</strain>
    </source>
</reference>
<dbReference type="EMBL" id="SHMQ01000054">
    <property type="protein sequence ID" value="RZV36754.1"/>
    <property type="molecule type" value="Genomic_DNA"/>
</dbReference>
<keyword evidence="1" id="KW-1133">Transmembrane helix</keyword>
<feature type="transmembrane region" description="Helical" evidence="1">
    <location>
        <begin position="7"/>
        <end position="29"/>
    </location>
</feature>
<evidence type="ECO:0000313" key="3">
    <source>
        <dbReference type="Proteomes" id="UP000322454"/>
    </source>
</evidence>
<organism evidence="2 3">
    <name type="scientific">Candidatus Acidulodesulfobacterium acidiphilum</name>
    <dbReference type="NCBI Taxonomy" id="2597224"/>
    <lineage>
        <taxon>Bacteria</taxon>
        <taxon>Deltaproteobacteria</taxon>
        <taxon>Candidatus Acidulodesulfobacterales</taxon>
        <taxon>Candidatus Acidulodesulfobacterium</taxon>
    </lineage>
</organism>
<protein>
    <recommendedName>
        <fullName evidence="4">Nicotinamide riboside transporter PnuC</fullName>
    </recommendedName>
</protein>